<dbReference type="Pfam" id="PF14759">
    <property type="entry name" value="Reductase_C"/>
    <property type="match status" value="1"/>
</dbReference>
<dbReference type="PANTHER" id="PTHR43557">
    <property type="entry name" value="APOPTOSIS-INDUCING FACTOR 1"/>
    <property type="match status" value="1"/>
</dbReference>
<dbReference type="Gene3D" id="3.50.50.60">
    <property type="entry name" value="FAD/NAD(P)-binding domain"/>
    <property type="match status" value="2"/>
</dbReference>
<feature type="domain" description="FAD/NAD(P)-binding" evidence="5">
    <location>
        <begin position="5"/>
        <end position="300"/>
    </location>
</feature>
<keyword evidence="3" id="KW-0274">FAD</keyword>
<keyword evidence="2" id="KW-0285">Flavoprotein</keyword>
<gene>
    <name evidence="7" type="primary">thcD_1</name>
    <name evidence="7" type="ORF">SAMEA4530655_01750</name>
</gene>
<dbReference type="GO" id="GO:0016651">
    <property type="term" value="F:oxidoreductase activity, acting on NAD(P)H"/>
    <property type="evidence" value="ECO:0007669"/>
    <property type="project" value="TreeGrafter"/>
</dbReference>
<evidence type="ECO:0000259" key="5">
    <source>
        <dbReference type="Pfam" id="PF07992"/>
    </source>
</evidence>
<dbReference type="InterPro" id="IPR028202">
    <property type="entry name" value="Reductase_C"/>
</dbReference>
<accession>A0A239SEZ9</accession>
<evidence type="ECO:0000313" key="8">
    <source>
        <dbReference type="Proteomes" id="UP000215126"/>
    </source>
</evidence>
<dbReference type="PANTHER" id="PTHR43557:SF2">
    <property type="entry name" value="RIESKE DOMAIN-CONTAINING PROTEIN-RELATED"/>
    <property type="match status" value="1"/>
</dbReference>
<dbReference type="InterPro" id="IPR036188">
    <property type="entry name" value="FAD/NAD-bd_sf"/>
</dbReference>
<dbReference type="EC" id="1.18.1.-" evidence="7"/>
<dbReference type="InterPro" id="IPR023753">
    <property type="entry name" value="FAD/NAD-binding_dom"/>
</dbReference>
<evidence type="ECO:0000256" key="3">
    <source>
        <dbReference type="ARBA" id="ARBA00022827"/>
    </source>
</evidence>
<feature type="domain" description="Reductase C-terminal" evidence="6">
    <location>
        <begin position="319"/>
        <end position="402"/>
    </location>
</feature>
<dbReference type="PRINTS" id="PR00368">
    <property type="entry name" value="FADPNR"/>
</dbReference>
<dbReference type="EMBL" id="LT906435">
    <property type="protein sequence ID" value="SNU83980.1"/>
    <property type="molecule type" value="Genomic_DNA"/>
</dbReference>
<evidence type="ECO:0000313" key="7">
    <source>
        <dbReference type="EMBL" id="SNU83980.1"/>
    </source>
</evidence>
<dbReference type="AlphaFoldDB" id="A0A239SEZ9"/>
<dbReference type="Pfam" id="PF07992">
    <property type="entry name" value="Pyr_redox_2"/>
    <property type="match status" value="1"/>
</dbReference>
<dbReference type="PRINTS" id="PR00411">
    <property type="entry name" value="PNDRDTASEI"/>
</dbReference>
<evidence type="ECO:0000256" key="4">
    <source>
        <dbReference type="ARBA" id="ARBA00023002"/>
    </source>
</evidence>
<reference evidence="7 8" key="1">
    <citation type="submission" date="2017-06" db="EMBL/GenBank/DDBJ databases">
        <authorList>
            <consortium name="Pathogen Informatics"/>
        </authorList>
    </citation>
    <scope>NUCLEOTIDE SEQUENCE [LARGE SCALE GENOMIC DNA]</scope>
    <source>
        <strain evidence="7 8">NCTC13161</strain>
    </source>
</reference>
<protein>
    <submittedName>
        <fullName evidence="7">Rhodocoxin reductase</fullName>
        <ecNumber evidence="7">1.18.1.-</ecNumber>
    </submittedName>
</protein>
<dbReference type="KEGG" id="pspu:NA29_13010"/>
<dbReference type="OrthoDB" id="9769238at2"/>
<dbReference type="SUPFAM" id="SSF55424">
    <property type="entry name" value="FAD/NAD-linked reductases, dimerisation (C-terminal) domain"/>
    <property type="match status" value="1"/>
</dbReference>
<organism evidence="7 8">
    <name type="scientific">Pandoraea sputorum</name>
    <dbReference type="NCBI Taxonomy" id="93222"/>
    <lineage>
        <taxon>Bacteria</taxon>
        <taxon>Pseudomonadati</taxon>
        <taxon>Pseudomonadota</taxon>
        <taxon>Betaproteobacteria</taxon>
        <taxon>Burkholderiales</taxon>
        <taxon>Burkholderiaceae</taxon>
        <taxon>Pandoraea</taxon>
    </lineage>
</organism>
<dbReference type="Gene3D" id="3.30.390.30">
    <property type="match status" value="1"/>
</dbReference>
<name>A0A239SEZ9_9BURK</name>
<dbReference type="InterPro" id="IPR016156">
    <property type="entry name" value="FAD/NAD-linked_Rdtase_dimer_sf"/>
</dbReference>
<dbReference type="GO" id="GO:0005737">
    <property type="term" value="C:cytoplasm"/>
    <property type="evidence" value="ECO:0007669"/>
    <property type="project" value="TreeGrafter"/>
</dbReference>
<dbReference type="GeneID" id="88094415"/>
<evidence type="ECO:0000256" key="1">
    <source>
        <dbReference type="ARBA" id="ARBA00001974"/>
    </source>
</evidence>
<dbReference type="Proteomes" id="UP000215126">
    <property type="component" value="Chromosome 1"/>
</dbReference>
<sequence length="407" mass="44355">MEQTYLIIGGGQAGGRAAETLRQQGVTGRVVIVGDESCPPYERPPLSKEVLTAPGDDTCFNGWLHEAVFYEQAAIEQREDRVTRLDTARQIAYLASGEALRYDKCLIATGGRARTLSDIAPGERVLSLRTLADAMRLRKLLKRSRTVAVIGGGFLGLEFAASARARGLDVTVLETAPRLLGKAMPAAFSQRLEAKHRANGVNLALNAGPISVEQNETCVTVSAGVDVATFDFCVLAVGQVPNDDVARASGIEVSNGIVVDECCRTSAPNVFAAGDCANFPFGKNGGRIRLESWQNAQDQAIAAARSMLGDTSMYRPTPWFWTDQYDWNVQMIGLHDETVDQWVTRDTAADKQVLIGLRDRVIVYALALNQGGEIRALRRLVEQSIPIHPDQLSDMRVKLRQLERSAT</sequence>
<keyword evidence="8" id="KW-1185">Reference proteome</keyword>
<keyword evidence="4 7" id="KW-0560">Oxidoreductase</keyword>
<dbReference type="STRING" id="93222.NA29_13010"/>
<dbReference type="SUPFAM" id="SSF51905">
    <property type="entry name" value="FAD/NAD(P)-binding domain"/>
    <property type="match status" value="1"/>
</dbReference>
<evidence type="ECO:0000259" key="6">
    <source>
        <dbReference type="Pfam" id="PF14759"/>
    </source>
</evidence>
<evidence type="ECO:0000256" key="2">
    <source>
        <dbReference type="ARBA" id="ARBA00022630"/>
    </source>
</evidence>
<proteinExistence type="predicted"/>
<dbReference type="InterPro" id="IPR050446">
    <property type="entry name" value="FAD-oxidoreductase/Apoptosis"/>
</dbReference>
<dbReference type="RefSeq" id="WP_039397545.1">
    <property type="nucleotide sequence ID" value="NZ_CP010431.2"/>
</dbReference>
<comment type="cofactor">
    <cofactor evidence="1">
        <name>FAD</name>
        <dbReference type="ChEBI" id="CHEBI:57692"/>
    </cofactor>
</comment>